<proteinExistence type="predicted"/>
<gene>
    <name evidence="1" type="ORF">GGR20_002363</name>
</gene>
<dbReference type="RefSeq" id="WP_183311437.1">
    <property type="nucleotide sequence ID" value="NZ_JACIEW010000005.1"/>
</dbReference>
<dbReference type="InterPro" id="IPR009579">
    <property type="entry name" value="DUF1192"/>
</dbReference>
<comment type="caution">
    <text evidence="1">The sequence shown here is derived from an EMBL/GenBank/DDBJ whole genome shotgun (WGS) entry which is preliminary data.</text>
</comment>
<evidence type="ECO:0000313" key="1">
    <source>
        <dbReference type="EMBL" id="MBB4052715.1"/>
    </source>
</evidence>
<protein>
    <submittedName>
        <fullName evidence="1">Uncharacterized small protein (DUF1192 family)</fullName>
    </submittedName>
</protein>
<sequence>MEEEDRKRPSSHEVGMALDVLSVEELQDRIALLEGEIARIKAAIAAKGDSRRAAEAAFKI</sequence>
<keyword evidence="2" id="KW-1185">Reference proteome</keyword>
<dbReference type="AlphaFoldDB" id="A0A7W6IN74"/>
<name>A0A7W6IN74_9HYPH</name>
<reference evidence="1 2" key="1">
    <citation type="submission" date="2020-08" db="EMBL/GenBank/DDBJ databases">
        <title>Genomic Encyclopedia of Type Strains, Phase IV (KMG-IV): sequencing the most valuable type-strain genomes for metagenomic binning, comparative biology and taxonomic classification.</title>
        <authorList>
            <person name="Goeker M."/>
        </authorList>
    </citation>
    <scope>NUCLEOTIDE SEQUENCE [LARGE SCALE GENOMIC DNA]</scope>
    <source>
        <strain evidence="1 2">DSM 23447</strain>
    </source>
</reference>
<evidence type="ECO:0000313" key="2">
    <source>
        <dbReference type="Proteomes" id="UP000547011"/>
    </source>
</evidence>
<dbReference type="Proteomes" id="UP000547011">
    <property type="component" value="Unassembled WGS sequence"/>
</dbReference>
<organism evidence="1 2">
    <name type="scientific">Devosia subaequoris</name>
    <dbReference type="NCBI Taxonomy" id="395930"/>
    <lineage>
        <taxon>Bacteria</taxon>
        <taxon>Pseudomonadati</taxon>
        <taxon>Pseudomonadota</taxon>
        <taxon>Alphaproteobacteria</taxon>
        <taxon>Hyphomicrobiales</taxon>
        <taxon>Devosiaceae</taxon>
        <taxon>Devosia</taxon>
    </lineage>
</organism>
<dbReference type="Pfam" id="PF06698">
    <property type="entry name" value="DUF1192"/>
    <property type="match status" value="1"/>
</dbReference>
<dbReference type="EMBL" id="JACIEW010000005">
    <property type="protein sequence ID" value="MBB4052715.1"/>
    <property type="molecule type" value="Genomic_DNA"/>
</dbReference>
<accession>A0A7W6IN74</accession>